<dbReference type="Proteomes" id="UP000000758">
    <property type="component" value="Chromosome"/>
</dbReference>
<name>A0RXZ6_CENSY</name>
<dbReference type="EMBL" id="DP000238">
    <property type="protein sequence ID" value="ABK78213.1"/>
    <property type="molecule type" value="Genomic_DNA"/>
</dbReference>
<dbReference type="EnsemblBacteria" id="ABK78213">
    <property type="protein sequence ID" value="ABK78213"/>
    <property type="gene ID" value="CENSYa_1593"/>
</dbReference>
<protein>
    <submittedName>
        <fullName evidence="1">Uncharacterized protein</fullName>
    </submittedName>
</protein>
<accession>A0RXZ6</accession>
<evidence type="ECO:0000313" key="2">
    <source>
        <dbReference type="Proteomes" id="UP000000758"/>
    </source>
</evidence>
<evidence type="ECO:0000313" key="1">
    <source>
        <dbReference type="EMBL" id="ABK78213.1"/>
    </source>
</evidence>
<keyword evidence="2" id="KW-1185">Reference proteome</keyword>
<gene>
    <name evidence="1" type="ordered locus">CENSYa_1593</name>
</gene>
<dbReference type="STRING" id="414004.CENSYa_1593"/>
<dbReference type="KEGG" id="csy:CENSYa_1593"/>
<reference evidence="1 2" key="1">
    <citation type="journal article" date="2006" name="Proc. Natl. Acad. Sci. U.S.A.">
        <title>Genomic analysis of the uncultivated marine crenarchaeote Cenarchaeum symbiosum.</title>
        <authorList>
            <person name="Hallam S.J."/>
            <person name="Konstantinidis K.T."/>
            <person name="Putnam N."/>
            <person name="Schleper C."/>
            <person name="Watanabe Y."/>
            <person name="Sugahara J."/>
            <person name="Preston C."/>
            <person name="de la Torre J."/>
            <person name="Richardson P.M."/>
            <person name="DeLong E.F."/>
        </authorList>
    </citation>
    <scope>NUCLEOTIDE SEQUENCE [LARGE SCALE GENOMIC DNA]</scope>
    <source>
        <strain evidence="2">A</strain>
    </source>
</reference>
<organism evidence="1 2">
    <name type="scientific">Cenarchaeum symbiosum (strain A)</name>
    <dbReference type="NCBI Taxonomy" id="414004"/>
    <lineage>
        <taxon>Archaea</taxon>
        <taxon>Nitrososphaerota</taxon>
        <taxon>Candidatus Cenarchaeales</taxon>
        <taxon>Candidatus Cenarchaeaceae</taxon>
        <taxon>Candidatus Cenarchaeum</taxon>
    </lineage>
</organism>
<sequence>MFLCTNCFFYTAVRDDPRMSIEYDNLPSEHDPFMPCKHCNRLYSHRVLMASKSDYERIVKDQLKSKK</sequence>
<dbReference type="HOGENOM" id="CLU_2802029_0_0_2"/>
<proteinExistence type="predicted"/>
<dbReference type="AlphaFoldDB" id="A0RXZ6"/>